<sequence>MVSGIDWKNEELLDSHAERWSTLFTCWKAIPRSIRGSSIAVLLNNDLEKIKRFARHLIKGKVQLNGAIVNDAIVFYLKYLTAADERHSLESIIDWKTLRNLQKTEASLEVVLQLLSIEKILEMLQSCAQDDAPTEGDLVLVEKMMSPGLKERSYDMLVYLTSIFEKATHSPLLLKCAAVALKVFAQTEIERDIVVLCLSLLSIYDVTESNFHELRDMQSLLYSAIHYAHSATNNDQCAVFAHSFVKMLKAVQHFAHHKSGTADEIDELIHGANRLSHTLAYSHKSYYNRVIGSILSHVVSRYDSIQVAIFKLHAINDTHSSSMMATNLPPAERLQYKRIFKTLKATVKPIV</sequence>
<reference evidence="3" key="1">
    <citation type="submission" date="2017-02" db="UniProtKB">
        <authorList>
            <consortium name="WormBaseParasite"/>
        </authorList>
    </citation>
    <scope>IDENTIFICATION</scope>
</reference>
<name>A0A0N4X1V7_HAEPC</name>
<evidence type="ECO:0000313" key="1">
    <source>
        <dbReference type="EMBL" id="VDO70300.1"/>
    </source>
</evidence>
<keyword evidence="2" id="KW-1185">Reference proteome</keyword>
<proteinExistence type="predicted"/>
<organism evidence="3">
    <name type="scientific">Haemonchus placei</name>
    <name type="common">Barber's pole worm</name>
    <dbReference type="NCBI Taxonomy" id="6290"/>
    <lineage>
        <taxon>Eukaryota</taxon>
        <taxon>Metazoa</taxon>
        <taxon>Ecdysozoa</taxon>
        <taxon>Nematoda</taxon>
        <taxon>Chromadorea</taxon>
        <taxon>Rhabditida</taxon>
        <taxon>Rhabditina</taxon>
        <taxon>Rhabditomorpha</taxon>
        <taxon>Strongyloidea</taxon>
        <taxon>Trichostrongylidae</taxon>
        <taxon>Haemonchus</taxon>
    </lineage>
</organism>
<dbReference type="AlphaFoldDB" id="A0A0N4X1V7"/>
<protein>
    <submittedName>
        <fullName evidence="3">FANCI_S4 domain-containing protein</fullName>
    </submittedName>
</protein>
<reference evidence="1 2" key="2">
    <citation type="submission" date="2018-11" db="EMBL/GenBank/DDBJ databases">
        <authorList>
            <consortium name="Pathogen Informatics"/>
        </authorList>
    </citation>
    <scope>NUCLEOTIDE SEQUENCE [LARGE SCALE GENOMIC DNA]</scope>
    <source>
        <strain evidence="1 2">MHpl1</strain>
    </source>
</reference>
<gene>
    <name evidence="1" type="ORF">HPLM_LOCUS18311</name>
</gene>
<dbReference type="EMBL" id="UZAF01020481">
    <property type="protein sequence ID" value="VDO70300.1"/>
    <property type="molecule type" value="Genomic_DNA"/>
</dbReference>
<dbReference type="OMA" id="DFERIRC"/>
<evidence type="ECO:0000313" key="3">
    <source>
        <dbReference type="WBParaSite" id="HPLM_0001831901-mRNA-1"/>
    </source>
</evidence>
<dbReference type="WBParaSite" id="HPLM_0001831901-mRNA-1">
    <property type="protein sequence ID" value="HPLM_0001831901-mRNA-1"/>
    <property type="gene ID" value="HPLM_0001831901"/>
</dbReference>
<accession>A0A0N4X1V7</accession>
<dbReference type="Proteomes" id="UP000268014">
    <property type="component" value="Unassembled WGS sequence"/>
</dbReference>
<dbReference type="OrthoDB" id="5870462at2759"/>
<evidence type="ECO:0000313" key="2">
    <source>
        <dbReference type="Proteomes" id="UP000268014"/>
    </source>
</evidence>